<sequence length="398" mass="43295">MSDSTGAVDAAPPEVVGTGNTAPGLTTATVLFFVWGALSLGIRLWVKARDSNTFGKDDTAISLAALGSLAHVVSVCWAIHRGYGGDWTAIDTGVQLDILKAFFAGQVTYVLSIGLSRMSMSFFSERFLTRTSRTRLLANGLTSLYALWTLVSTLIIALRGPLAEPWLTTDASSSMYYRWVGVEVVGLAIDIGSVVMSTYMIWGLQMPLRKRLAVAAIFCSRLLTIGLVALRLWKLYPADDTQVVEPPLVGLIFTEAVMNATFILVSVTCLKPFLQPFAPGVFVASAGDAGLSAFSAGMKCSRGGPVHELNSTSSRSRTDKEMMHETVRPGGSGEASEDERVLISQSGTSPRAWRPDQVEHQVEVRPRPVDQQYQNHHRTDDRGISMTHGWTVSYDRSR</sequence>
<keyword evidence="2" id="KW-1133">Transmembrane helix</keyword>
<dbReference type="EMBL" id="JAESVG020000010">
    <property type="protein sequence ID" value="KAG8623959.1"/>
    <property type="molecule type" value="Genomic_DNA"/>
</dbReference>
<feature type="region of interest" description="Disordered" evidence="1">
    <location>
        <begin position="304"/>
        <end position="385"/>
    </location>
</feature>
<feature type="compositionally biased region" description="Basic and acidic residues" evidence="1">
    <location>
        <begin position="353"/>
        <end position="368"/>
    </location>
</feature>
<protein>
    <recommendedName>
        <fullName evidence="3">Rhodopsin domain-containing protein</fullName>
    </recommendedName>
</protein>
<reference evidence="4" key="1">
    <citation type="submission" date="2021-07" db="EMBL/GenBank/DDBJ databases">
        <title>Elsinoe batatas strain:CRI-CJ2 Genome sequencing and assembly.</title>
        <authorList>
            <person name="Huang L."/>
        </authorList>
    </citation>
    <scope>NUCLEOTIDE SEQUENCE</scope>
    <source>
        <strain evidence="4">CRI-CJ2</strain>
    </source>
</reference>
<comment type="caution">
    <text evidence="4">The sequence shown here is derived from an EMBL/GenBank/DDBJ whole genome shotgun (WGS) entry which is preliminary data.</text>
</comment>
<dbReference type="InterPro" id="IPR049326">
    <property type="entry name" value="Rhodopsin_dom_fungi"/>
</dbReference>
<proteinExistence type="predicted"/>
<gene>
    <name evidence="4" type="ORF">KVT40_008935</name>
</gene>
<feature type="transmembrane region" description="Helical" evidence="2">
    <location>
        <begin position="248"/>
        <end position="270"/>
    </location>
</feature>
<evidence type="ECO:0000313" key="5">
    <source>
        <dbReference type="Proteomes" id="UP000809789"/>
    </source>
</evidence>
<organism evidence="4 5">
    <name type="scientific">Elsinoe batatas</name>
    <dbReference type="NCBI Taxonomy" id="2601811"/>
    <lineage>
        <taxon>Eukaryota</taxon>
        <taxon>Fungi</taxon>
        <taxon>Dikarya</taxon>
        <taxon>Ascomycota</taxon>
        <taxon>Pezizomycotina</taxon>
        <taxon>Dothideomycetes</taxon>
        <taxon>Dothideomycetidae</taxon>
        <taxon>Myriangiales</taxon>
        <taxon>Elsinoaceae</taxon>
        <taxon>Elsinoe</taxon>
    </lineage>
</organism>
<evidence type="ECO:0000313" key="4">
    <source>
        <dbReference type="EMBL" id="KAG8623959.1"/>
    </source>
</evidence>
<dbReference type="PANTHER" id="PTHR39614">
    <property type="entry name" value="INTEGRAL MEMBRANE PROTEIN"/>
    <property type="match status" value="1"/>
</dbReference>
<feature type="domain" description="Rhodopsin" evidence="3">
    <location>
        <begin position="42"/>
        <end position="274"/>
    </location>
</feature>
<feature type="compositionally biased region" description="Basic and acidic residues" evidence="1">
    <location>
        <begin position="316"/>
        <end position="327"/>
    </location>
</feature>
<dbReference type="OrthoDB" id="3897607at2759"/>
<feature type="transmembrane region" description="Helical" evidence="2">
    <location>
        <begin position="176"/>
        <end position="200"/>
    </location>
</feature>
<keyword evidence="5" id="KW-1185">Reference proteome</keyword>
<evidence type="ECO:0000259" key="3">
    <source>
        <dbReference type="Pfam" id="PF20684"/>
    </source>
</evidence>
<feature type="transmembrane region" description="Helical" evidence="2">
    <location>
        <begin position="136"/>
        <end position="156"/>
    </location>
</feature>
<evidence type="ECO:0000256" key="1">
    <source>
        <dbReference type="SAM" id="MobiDB-lite"/>
    </source>
</evidence>
<feature type="transmembrane region" description="Helical" evidence="2">
    <location>
        <begin position="212"/>
        <end position="233"/>
    </location>
</feature>
<name>A0A8K0KU73_9PEZI</name>
<feature type="transmembrane region" description="Helical" evidence="2">
    <location>
        <begin position="58"/>
        <end position="80"/>
    </location>
</feature>
<dbReference type="Proteomes" id="UP000809789">
    <property type="component" value="Unassembled WGS sequence"/>
</dbReference>
<accession>A0A8K0KU73</accession>
<evidence type="ECO:0000256" key="2">
    <source>
        <dbReference type="SAM" id="Phobius"/>
    </source>
</evidence>
<feature type="transmembrane region" description="Helical" evidence="2">
    <location>
        <begin position="25"/>
        <end position="46"/>
    </location>
</feature>
<feature type="transmembrane region" description="Helical" evidence="2">
    <location>
        <begin position="92"/>
        <end position="115"/>
    </location>
</feature>
<keyword evidence="2" id="KW-0472">Membrane</keyword>
<keyword evidence="2" id="KW-0812">Transmembrane</keyword>
<dbReference type="AlphaFoldDB" id="A0A8K0KU73"/>
<dbReference type="PANTHER" id="PTHR39614:SF2">
    <property type="entry name" value="INTEGRAL MEMBRANE PROTEIN"/>
    <property type="match status" value="1"/>
</dbReference>
<dbReference type="Pfam" id="PF20684">
    <property type="entry name" value="Fung_rhodopsin"/>
    <property type="match status" value="1"/>
</dbReference>